<accession>A0A8W8JVE4</accession>
<dbReference type="EnsemblMetazoa" id="G20667.1">
    <property type="protein sequence ID" value="G20667.1:cds"/>
    <property type="gene ID" value="G20667"/>
</dbReference>
<proteinExistence type="predicted"/>
<organism evidence="2 3">
    <name type="scientific">Magallana gigas</name>
    <name type="common">Pacific oyster</name>
    <name type="synonym">Crassostrea gigas</name>
    <dbReference type="NCBI Taxonomy" id="29159"/>
    <lineage>
        <taxon>Eukaryota</taxon>
        <taxon>Metazoa</taxon>
        <taxon>Spiralia</taxon>
        <taxon>Lophotrochozoa</taxon>
        <taxon>Mollusca</taxon>
        <taxon>Bivalvia</taxon>
        <taxon>Autobranchia</taxon>
        <taxon>Pteriomorphia</taxon>
        <taxon>Ostreida</taxon>
        <taxon>Ostreoidea</taxon>
        <taxon>Ostreidae</taxon>
        <taxon>Magallana</taxon>
    </lineage>
</organism>
<sequence length="81" mass="8809">MKLQVNNTHPSVPQDSIWGPAPARDFRQSGGNQHSESDSQKAKGKKKKKMQKIDSSILGFTCAADPDRINVGEIEADGTTK</sequence>
<protein>
    <submittedName>
        <fullName evidence="2">Uncharacterized protein</fullName>
    </submittedName>
</protein>
<dbReference type="Proteomes" id="UP000005408">
    <property type="component" value="Unassembled WGS sequence"/>
</dbReference>
<reference evidence="2" key="1">
    <citation type="submission" date="2022-08" db="UniProtKB">
        <authorList>
            <consortium name="EnsemblMetazoa"/>
        </authorList>
    </citation>
    <scope>IDENTIFICATION</scope>
    <source>
        <strain evidence="2">05x7-T-G4-1.051#20</strain>
    </source>
</reference>
<evidence type="ECO:0000256" key="1">
    <source>
        <dbReference type="SAM" id="MobiDB-lite"/>
    </source>
</evidence>
<evidence type="ECO:0000313" key="2">
    <source>
        <dbReference type="EnsemblMetazoa" id="G20667.1:cds"/>
    </source>
</evidence>
<name>A0A8W8JVE4_MAGGI</name>
<evidence type="ECO:0000313" key="3">
    <source>
        <dbReference type="Proteomes" id="UP000005408"/>
    </source>
</evidence>
<keyword evidence="3" id="KW-1185">Reference proteome</keyword>
<dbReference type="AlphaFoldDB" id="A0A8W8JVE4"/>
<feature type="region of interest" description="Disordered" evidence="1">
    <location>
        <begin position="1"/>
        <end position="81"/>
    </location>
</feature>
<feature type="compositionally biased region" description="Polar residues" evidence="1">
    <location>
        <begin position="1"/>
        <end position="14"/>
    </location>
</feature>